<organism evidence="6 7">
    <name type="scientific">Tectimicrobiota bacterium</name>
    <dbReference type="NCBI Taxonomy" id="2528274"/>
    <lineage>
        <taxon>Bacteria</taxon>
        <taxon>Pseudomonadati</taxon>
        <taxon>Nitrospinota/Tectimicrobiota group</taxon>
        <taxon>Candidatus Tectimicrobiota</taxon>
    </lineage>
</organism>
<dbReference type="PANTHER" id="PTHR30222">
    <property type="entry name" value="SPERMIDINE/PUTRESCINE-BINDING PERIPLASMIC PROTEIN"/>
    <property type="match status" value="1"/>
</dbReference>
<proteinExistence type="predicted"/>
<feature type="binding site" evidence="5">
    <location>
        <position position="78"/>
    </location>
    <ligand>
        <name>spermidine</name>
        <dbReference type="ChEBI" id="CHEBI:57834"/>
    </ligand>
</feature>
<dbReference type="Pfam" id="PF13416">
    <property type="entry name" value="SBP_bac_8"/>
    <property type="match status" value="1"/>
</dbReference>
<gene>
    <name evidence="6" type="ORF">FJZ47_00180</name>
</gene>
<sequence length="395" mass="44037">MNRPARRQLETWVEALGEGRLTRRTFLRRGLALGVTLPVLADIVRLYTPAAAETAPTPQLLERIKKEGRQLFIANWEEYVHPHTIPRFAKEFGVKVTYDTFPGNEQLLAKLQAGGARYDVIFPTHNFLPIYRAQGLLAPLNHEYLPLFSNLLDKFRQTSFDPGNTYTVPYSWGMTGLAHHTVQTRDDPRLGSWALLFESGPQRYSGKLGLTDEREEVVAAALQFLGQPPNTHSREALREAGALLLRLKPHIKAFYPGVEAKKALITEDLVVAQSWSGETVKAQAKNPAVAWALPREGGTGWFDAMAMPKVAPHKVTAQAFMNYMLRPEVAAENANTTGYATANRIAVEKYIDPQVAGNPAIYPPAETLARVTFLETIPDDVLPVYEDIWTRLLGA</sequence>
<evidence type="ECO:0000256" key="5">
    <source>
        <dbReference type="PIRSR" id="PIRSR019574-1"/>
    </source>
</evidence>
<evidence type="ECO:0000313" key="7">
    <source>
        <dbReference type="Proteomes" id="UP000712673"/>
    </source>
</evidence>
<keyword evidence="4" id="KW-0574">Periplasm</keyword>
<comment type="subcellular location">
    <subcellularLocation>
        <location evidence="1">Periplasm</location>
    </subcellularLocation>
</comment>
<dbReference type="Gene3D" id="3.40.190.10">
    <property type="entry name" value="Periplasmic binding protein-like II"/>
    <property type="match status" value="2"/>
</dbReference>
<accession>A0A938B0Q3</accession>
<evidence type="ECO:0000256" key="4">
    <source>
        <dbReference type="ARBA" id="ARBA00022764"/>
    </source>
</evidence>
<dbReference type="PANTHER" id="PTHR30222:SF17">
    <property type="entry name" value="SPERMIDINE_PUTRESCINE-BINDING PERIPLASMIC PROTEIN"/>
    <property type="match status" value="1"/>
</dbReference>
<evidence type="ECO:0000256" key="1">
    <source>
        <dbReference type="ARBA" id="ARBA00004418"/>
    </source>
</evidence>
<evidence type="ECO:0000256" key="2">
    <source>
        <dbReference type="ARBA" id="ARBA00022448"/>
    </source>
</evidence>
<comment type="caution">
    <text evidence="6">The sequence shown here is derived from an EMBL/GenBank/DDBJ whole genome shotgun (WGS) entry which is preliminary data.</text>
</comment>
<dbReference type="AlphaFoldDB" id="A0A938B0Q3"/>
<reference evidence="6" key="1">
    <citation type="submission" date="2019-03" db="EMBL/GenBank/DDBJ databases">
        <title>Lake Tanganyika Metagenome-Assembled Genomes (MAGs).</title>
        <authorList>
            <person name="Tran P."/>
        </authorList>
    </citation>
    <scope>NUCLEOTIDE SEQUENCE</scope>
    <source>
        <strain evidence="6">K_DeepCast_65m_m2_066</strain>
    </source>
</reference>
<keyword evidence="3" id="KW-0732">Signal</keyword>
<dbReference type="PROSITE" id="PS51318">
    <property type="entry name" value="TAT"/>
    <property type="match status" value="1"/>
</dbReference>
<dbReference type="EMBL" id="VGLS01000002">
    <property type="protein sequence ID" value="MBM3222211.1"/>
    <property type="molecule type" value="Genomic_DNA"/>
</dbReference>
<evidence type="ECO:0000256" key="3">
    <source>
        <dbReference type="ARBA" id="ARBA00022729"/>
    </source>
</evidence>
<evidence type="ECO:0000313" key="6">
    <source>
        <dbReference type="EMBL" id="MBM3222211.1"/>
    </source>
</evidence>
<dbReference type="PRINTS" id="PR00909">
    <property type="entry name" value="SPERMDNBNDNG"/>
</dbReference>
<dbReference type="CDD" id="cd13590">
    <property type="entry name" value="PBP2_PotD_PotF_like"/>
    <property type="match status" value="1"/>
</dbReference>
<dbReference type="GO" id="GO:0019808">
    <property type="term" value="F:polyamine binding"/>
    <property type="evidence" value="ECO:0007669"/>
    <property type="project" value="InterPro"/>
</dbReference>
<dbReference type="SUPFAM" id="SSF53850">
    <property type="entry name" value="Periplasmic binding protein-like II"/>
    <property type="match status" value="1"/>
</dbReference>
<dbReference type="InterPro" id="IPR006059">
    <property type="entry name" value="SBP"/>
</dbReference>
<dbReference type="Proteomes" id="UP000712673">
    <property type="component" value="Unassembled WGS sequence"/>
</dbReference>
<dbReference type="GO" id="GO:0042597">
    <property type="term" value="C:periplasmic space"/>
    <property type="evidence" value="ECO:0007669"/>
    <property type="project" value="UniProtKB-SubCell"/>
</dbReference>
<dbReference type="InterPro" id="IPR006311">
    <property type="entry name" value="TAT_signal"/>
</dbReference>
<protein>
    <submittedName>
        <fullName evidence="6">Spermidine/putrescine ABC transporter substrate-binding protein</fullName>
    </submittedName>
</protein>
<name>A0A938B0Q3_UNCTE</name>
<keyword evidence="2" id="KW-0813">Transport</keyword>
<dbReference type="PIRSF" id="PIRSF019574">
    <property type="entry name" value="Periplasmic_polyamine_BP"/>
    <property type="match status" value="1"/>
</dbReference>
<dbReference type="GO" id="GO:0015846">
    <property type="term" value="P:polyamine transport"/>
    <property type="evidence" value="ECO:0007669"/>
    <property type="project" value="InterPro"/>
</dbReference>
<dbReference type="InterPro" id="IPR001188">
    <property type="entry name" value="Sperm_putr-bd"/>
</dbReference>